<feature type="domain" description="RNA polymerase sigma-70 region 2" evidence="6">
    <location>
        <begin position="21"/>
        <end position="86"/>
    </location>
</feature>
<dbReference type="InterPro" id="IPR007627">
    <property type="entry name" value="RNA_pol_sigma70_r2"/>
</dbReference>
<dbReference type="Proteomes" id="UP000199515">
    <property type="component" value="Unassembled WGS sequence"/>
</dbReference>
<keyword evidence="5" id="KW-0804">Transcription</keyword>
<dbReference type="STRING" id="589385.SAMN05421504_10461"/>
<keyword evidence="9" id="KW-1185">Reference proteome</keyword>
<dbReference type="InterPro" id="IPR013324">
    <property type="entry name" value="RNA_pol_sigma_r3/r4-like"/>
</dbReference>
<keyword evidence="4" id="KW-0238">DNA-binding</keyword>
<dbReference type="SUPFAM" id="SSF88659">
    <property type="entry name" value="Sigma3 and sigma4 domains of RNA polymerase sigma factors"/>
    <property type="match status" value="1"/>
</dbReference>
<dbReference type="GO" id="GO:0003677">
    <property type="term" value="F:DNA binding"/>
    <property type="evidence" value="ECO:0007669"/>
    <property type="project" value="UniProtKB-KW"/>
</dbReference>
<evidence type="ECO:0000256" key="3">
    <source>
        <dbReference type="ARBA" id="ARBA00023082"/>
    </source>
</evidence>
<reference evidence="8 9" key="1">
    <citation type="submission" date="2016-10" db="EMBL/GenBank/DDBJ databases">
        <authorList>
            <person name="de Groot N.N."/>
        </authorList>
    </citation>
    <scope>NUCLEOTIDE SEQUENCE [LARGE SCALE GENOMIC DNA]</scope>
    <source>
        <strain evidence="8 9">CPCC 202699</strain>
    </source>
</reference>
<keyword evidence="2" id="KW-0805">Transcription regulation</keyword>
<dbReference type="InterPro" id="IPR014284">
    <property type="entry name" value="RNA_pol_sigma-70_dom"/>
</dbReference>
<dbReference type="SUPFAM" id="SSF88946">
    <property type="entry name" value="Sigma2 domain of RNA polymerase sigma factors"/>
    <property type="match status" value="1"/>
</dbReference>
<accession>A0A1H3G186</accession>
<dbReference type="Gene3D" id="1.10.10.10">
    <property type="entry name" value="Winged helix-like DNA-binding domain superfamily/Winged helix DNA-binding domain"/>
    <property type="match status" value="1"/>
</dbReference>
<dbReference type="InterPro" id="IPR036388">
    <property type="entry name" value="WH-like_DNA-bd_sf"/>
</dbReference>
<dbReference type="InterPro" id="IPR013249">
    <property type="entry name" value="RNA_pol_sigma70_r4_t2"/>
</dbReference>
<dbReference type="NCBIfam" id="TIGR02937">
    <property type="entry name" value="sigma70-ECF"/>
    <property type="match status" value="1"/>
</dbReference>
<dbReference type="PANTHER" id="PTHR43133:SF8">
    <property type="entry name" value="RNA POLYMERASE SIGMA FACTOR HI_1459-RELATED"/>
    <property type="match status" value="1"/>
</dbReference>
<evidence type="ECO:0000259" key="7">
    <source>
        <dbReference type="Pfam" id="PF08281"/>
    </source>
</evidence>
<evidence type="ECO:0000313" key="8">
    <source>
        <dbReference type="EMBL" id="SDX96398.1"/>
    </source>
</evidence>
<dbReference type="Pfam" id="PF04542">
    <property type="entry name" value="Sigma70_r2"/>
    <property type="match status" value="1"/>
</dbReference>
<dbReference type="GO" id="GO:0016987">
    <property type="term" value="F:sigma factor activity"/>
    <property type="evidence" value="ECO:0007669"/>
    <property type="project" value="UniProtKB-KW"/>
</dbReference>
<protein>
    <submittedName>
        <fullName evidence="8">RNA polymerase sigma-70 factor, ECF subfamily</fullName>
    </submittedName>
</protein>
<evidence type="ECO:0000256" key="1">
    <source>
        <dbReference type="ARBA" id="ARBA00010641"/>
    </source>
</evidence>
<organism evidence="8 9">
    <name type="scientific">Amycolatopsis xylanica</name>
    <dbReference type="NCBI Taxonomy" id="589385"/>
    <lineage>
        <taxon>Bacteria</taxon>
        <taxon>Bacillati</taxon>
        <taxon>Actinomycetota</taxon>
        <taxon>Actinomycetes</taxon>
        <taxon>Pseudonocardiales</taxon>
        <taxon>Pseudonocardiaceae</taxon>
        <taxon>Amycolatopsis</taxon>
    </lineage>
</organism>
<comment type="similarity">
    <text evidence="1">Belongs to the sigma-70 factor family. ECF subfamily.</text>
</comment>
<evidence type="ECO:0000313" key="9">
    <source>
        <dbReference type="Proteomes" id="UP000199515"/>
    </source>
</evidence>
<dbReference type="InterPro" id="IPR039425">
    <property type="entry name" value="RNA_pol_sigma-70-like"/>
</dbReference>
<keyword evidence="3" id="KW-0731">Sigma factor</keyword>
<dbReference type="Pfam" id="PF08281">
    <property type="entry name" value="Sigma70_r4_2"/>
    <property type="match status" value="1"/>
</dbReference>
<gene>
    <name evidence="8" type="ORF">SAMN05421504_10461</name>
</gene>
<dbReference type="EMBL" id="FNON01000004">
    <property type="protein sequence ID" value="SDX96398.1"/>
    <property type="molecule type" value="Genomic_DNA"/>
</dbReference>
<feature type="domain" description="RNA polymerase sigma factor 70 region 4 type 2" evidence="7">
    <location>
        <begin position="107"/>
        <end position="157"/>
    </location>
</feature>
<evidence type="ECO:0000256" key="5">
    <source>
        <dbReference type="ARBA" id="ARBA00023163"/>
    </source>
</evidence>
<dbReference type="Gene3D" id="1.10.1740.10">
    <property type="match status" value="1"/>
</dbReference>
<sequence>MDEALLVVRCQLGERDALAELVRRWHTPLWNYLRRMVNTAELADDLTQETWVAVLRGLPRLKEAERFAPWLFTIARRSLLNRLREDYRVPPEPEPPVVAGDPVLDRVELLAGLAGLPLLEREVLVLFHLHDLSLADCAAVLDVPAGTVKSRLFRARGMLRARLAEKGFHRG</sequence>
<evidence type="ECO:0000256" key="4">
    <source>
        <dbReference type="ARBA" id="ARBA00023125"/>
    </source>
</evidence>
<proteinExistence type="inferred from homology"/>
<evidence type="ECO:0000259" key="6">
    <source>
        <dbReference type="Pfam" id="PF04542"/>
    </source>
</evidence>
<name>A0A1H3G186_9PSEU</name>
<dbReference type="AlphaFoldDB" id="A0A1H3G186"/>
<dbReference type="InterPro" id="IPR013325">
    <property type="entry name" value="RNA_pol_sigma_r2"/>
</dbReference>
<evidence type="ECO:0000256" key="2">
    <source>
        <dbReference type="ARBA" id="ARBA00023015"/>
    </source>
</evidence>
<dbReference type="PANTHER" id="PTHR43133">
    <property type="entry name" value="RNA POLYMERASE ECF-TYPE SIGMA FACTO"/>
    <property type="match status" value="1"/>
</dbReference>
<dbReference type="GO" id="GO:0006352">
    <property type="term" value="P:DNA-templated transcription initiation"/>
    <property type="evidence" value="ECO:0007669"/>
    <property type="project" value="InterPro"/>
</dbReference>